<reference evidence="3 4" key="1">
    <citation type="submission" date="2024-01" db="EMBL/GenBank/DDBJ databases">
        <title>A draft genome for the cacao thread blight pathogen Marasmiellus scandens.</title>
        <authorList>
            <person name="Baruah I.K."/>
            <person name="Leung J."/>
            <person name="Bukari Y."/>
            <person name="Amoako-Attah I."/>
            <person name="Meinhardt L.W."/>
            <person name="Bailey B.A."/>
            <person name="Cohen S.P."/>
        </authorList>
    </citation>
    <scope>NUCLEOTIDE SEQUENCE [LARGE SCALE GENOMIC DNA]</scope>
    <source>
        <strain evidence="3 4">GH-19</strain>
    </source>
</reference>
<accession>A0ABR1JYX2</accession>
<keyword evidence="2" id="KW-0732">Signal</keyword>
<feature type="compositionally biased region" description="Low complexity" evidence="1">
    <location>
        <begin position="47"/>
        <end position="56"/>
    </location>
</feature>
<evidence type="ECO:0000256" key="1">
    <source>
        <dbReference type="SAM" id="MobiDB-lite"/>
    </source>
</evidence>
<evidence type="ECO:0000313" key="3">
    <source>
        <dbReference type="EMBL" id="KAK7467478.1"/>
    </source>
</evidence>
<dbReference type="EMBL" id="JBANRG010000004">
    <property type="protein sequence ID" value="KAK7467478.1"/>
    <property type="molecule type" value="Genomic_DNA"/>
</dbReference>
<evidence type="ECO:0000313" key="4">
    <source>
        <dbReference type="Proteomes" id="UP001498398"/>
    </source>
</evidence>
<feature type="region of interest" description="Disordered" evidence="1">
    <location>
        <begin position="47"/>
        <end position="120"/>
    </location>
</feature>
<proteinExistence type="predicted"/>
<feature type="signal peptide" evidence="2">
    <location>
        <begin position="1"/>
        <end position="19"/>
    </location>
</feature>
<name>A0ABR1JYX2_9AGAR</name>
<sequence length="120" mass="11893">MIQLSFVLCTLLLGRFAASAPAASSVASSAISSVAISSAPAVSSAASSTVAQTASSTDSGVDATATVPFASTNPNVPLWGPDSDPSVPAPERNQLGASILGPDNTPIDLQNPDLLGKENI</sequence>
<protein>
    <submittedName>
        <fullName evidence="3">Uncharacterized protein</fullName>
    </submittedName>
</protein>
<organism evidence="3 4">
    <name type="scientific">Marasmiellus scandens</name>
    <dbReference type="NCBI Taxonomy" id="2682957"/>
    <lineage>
        <taxon>Eukaryota</taxon>
        <taxon>Fungi</taxon>
        <taxon>Dikarya</taxon>
        <taxon>Basidiomycota</taxon>
        <taxon>Agaricomycotina</taxon>
        <taxon>Agaricomycetes</taxon>
        <taxon>Agaricomycetidae</taxon>
        <taxon>Agaricales</taxon>
        <taxon>Marasmiineae</taxon>
        <taxon>Omphalotaceae</taxon>
        <taxon>Marasmiellus</taxon>
    </lineage>
</organism>
<keyword evidence="4" id="KW-1185">Reference proteome</keyword>
<evidence type="ECO:0000256" key="2">
    <source>
        <dbReference type="SAM" id="SignalP"/>
    </source>
</evidence>
<dbReference type="Proteomes" id="UP001498398">
    <property type="component" value="Unassembled WGS sequence"/>
</dbReference>
<comment type="caution">
    <text evidence="3">The sequence shown here is derived from an EMBL/GenBank/DDBJ whole genome shotgun (WGS) entry which is preliminary data.</text>
</comment>
<feature type="chain" id="PRO_5046223401" evidence="2">
    <location>
        <begin position="20"/>
        <end position="120"/>
    </location>
</feature>
<gene>
    <name evidence="3" type="ORF">VKT23_004531</name>
</gene>